<dbReference type="RefSeq" id="WP_172977829.1">
    <property type="nucleotide sequence ID" value="NZ_JACHEJ010000002.1"/>
</dbReference>
<evidence type="ECO:0000313" key="2">
    <source>
        <dbReference type="EMBL" id="MBB6179305.1"/>
    </source>
</evidence>
<sequence length="83" mass="9674">MEPIRTSTYLTVIASMMVNAVVFGFGAIAILSIPALAEYMKFLLPAWIVFSFVVAPFIAKRIAPRMRLRYWRQREEEREARTY</sequence>
<organism evidence="2 3">
    <name type="scientific">Pseudorhizobium flavum</name>
    <dbReference type="NCBI Taxonomy" id="1335061"/>
    <lineage>
        <taxon>Bacteria</taxon>
        <taxon>Pseudomonadati</taxon>
        <taxon>Pseudomonadota</taxon>
        <taxon>Alphaproteobacteria</taxon>
        <taxon>Hyphomicrobiales</taxon>
        <taxon>Rhizobiaceae</taxon>
        <taxon>Rhizobium/Agrobacterium group</taxon>
        <taxon>Pseudorhizobium</taxon>
    </lineage>
</organism>
<evidence type="ECO:0000313" key="3">
    <source>
        <dbReference type="Proteomes" id="UP000535501"/>
    </source>
</evidence>
<dbReference type="AlphaFoldDB" id="A0A7W9YVS8"/>
<proteinExistence type="predicted"/>
<keyword evidence="3" id="KW-1185">Reference proteome</keyword>
<keyword evidence="1" id="KW-0472">Membrane</keyword>
<protein>
    <submittedName>
        <fullName evidence="2">Uncharacterized protein</fullName>
    </submittedName>
</protein>
<dbReference type="Proteomes" id="UP000535501">
    <property type="component" value="Unassembled WGS sequence"/>
</dbReference>
<accession>A0A7W9YVS8</accession>
<keyword evidence="1" id="KW-0812">Transmembrane</keyword>
<feature type="transmembrane region" description="Helical" evidence="1">
    <location>
        <begin position="12"/>
        <end position="36"/>
    </location>
</feature>
<keyword evidence="1" id="KW-1133">Transmembrane helix</keyword>
<evidence type="ECO:0000256" key="1">
    <source>
        <dbReference type="SAM" id="Phobius"/>
    </source>
</evidence>
<name>A0A7W9YVS8_9HYPH</name>
<dbReference type="EMBL" id="JACHEJ010000002">
    <property type="protein sequence ID" value="MBB6179305.1"/>
    <property type="molecule type" value="Genomic_DNA"/>
</dbReference>
<feature type="transmembrane region" description="Helical" evidence="1">
    <location>
        <begin position="42"/>
        <end position="59"/>
    </location>
</feature>
<comment type="caution">
    <text evidence="2">The sequence shown here is derived from an EMBL/GenBank/DDBJ whole genome shotgun (WGS) entry which is preliminary data.</text>
</comment>
<reference evidence="2 3" key="1">
    <citation type="submission" date="2020-08" db="EMBL/GenBank/DDBJ databases">
        <title>Genomic Encyclopedia of Type Strains, Phase IV (KMG-IV): sequencing the most valuable type-strain genomes for metagenomic binning, comparative biology and taxonomic classification.</title>
        <authorList>
            <person name="Goeker M."/>
        </authorList>
    </citation>
    <scope>NUCLEOTIDE SEQUENCE [LARGE SCALE GENOMIC DNA]</scope>
    <source>
        <strain evidence="2 3">DSM 102134</strain>
    </source>
</reference>
<gene>
    <name evidence="2" type="ORF">HNQ75_001259</name>
</gene>